<comment type="caution">
    <text evidence="8">The sequence shown here is derived from an EMBL/GenBank/DDBJ whole genome shotgun (WGS) entry which is preliminary data.</text>
</comment>
<feature type="transmembrane region" description="Helical" evidence="7">
    <location>
        <begin position="429"/>
        <end position="450"/>
    </location>
</feature>
<evidence type="ECO:0000256" key="6">
    <source>
        <dbReference type="ARBA" id="ARBA00023136"/>
    </source>
</evidence>
<keyword evidence="5 7" id="KW-1133">Transmembrane helix</keyword>
<dbReference type="InterPro" id="IPR002293">
    <property type="entry name" value="AA/rel_permease1"/>
</dbReference>
<name>A0A9X2ER63_9GAMM</name>
<keyword evidence="9" id="KW-1185">Reference proteome</keyword>
<dbReference type="PANTHER" id="PTHR42770">
    <property type="entry name" value="AMINO ACID TRANSPORTER-RELATED"/>
    <property type="match status" value="1"/>
</dbReference>
<feature type="transmembrane region" description="Helical" evidence="7">
    <location>
        <begin position="215"/>
        <end position="236"/>
    </location>
</feature>
<feature type="transmembrane region" description="Helical" evidence="7">
    <location>
        <begin position="20"/>
        <end position="38"/>
    </location>
</feature>
<dbReference type="InterPro" id="IPR050367">
    <property type="entry name" value="APC_superfamily"/>
</dbReference>
<evidence type="ECO:0000313" key="9">
    <source>
        <dbReference type="Proteomes" id="UP001139028"/>
    </source>
</evidence>
<dbReference type="PANTHER" id="PTHR42770:SF15">
    <property type="entry name" value="GLUTAMATE_GAMMA-AMINOBUTYRATE ANTIPORTER-RELATED"/>
    <property type="match status" value="1"/>
</dbReference>
<keyword evidence="6 7" id="KW-0472">Membrane</keyword>
<gene>
    <name evidence="8" type="ORF">MO867_07760</name>
</gene>
<comment type="subcellular location">
    <subcellularLocation>
        <location evidence="1">Cell membrane</location>
        <topology evidence="1">Multi-pass membrane protein</topology>
    </subcellularLocation>
</comment>
<organism evidence="8 9">
    <name type="scientific">Microbulbifer okhotskensis</name>
    <dbReference type="NCBI Taxonomy" id="2926617"/>
    <lineage>
        <taxon>Bacteria</taxon>
        <taxon>Pseudomonadati</taxon>
        <taxon>Pseudomonadota</taxon>
        <taxon>Gammaproteobacteria</taxon>
        <taxon>Cellvibrionales</taxon>
        <taxon>Microbulbiferaceae</taxon>
        <taxon>Microbulbifer</taxon>
    </lineage>
</organism>
<evidence type="ECO:0000256" key="2">
    <source>
        <dbReference type="ARBA" id="ARBA00022448"/>
    </source>
</evidence>
<feature type="transmembrane region" description="Helical" evidence="7">
    <location>
        <begin position="50"/>
        <end position="70"/>
    </location>
</feature>
<dbReference type="RefSeq" id="WP_252465761.1">
    <property type="nucleotide sequence ID" value="NZ_JALBWM010000023.1"/>
</dbReference>
<evidence type="ECO:0000313" key="8">
    <source>
        <dbReference type="EMBL" id="MCO1334238.1"/>
    </source>
</evidence>
<evidence type="ECO:0000256" key="7">
    <source>
        <dbReference type="SAM" id="Phobius"/>
    </source>
</evidence>
<reference evidence="8" key="1">
    <citation type="journal article" date="2022" name="Arch. Microbiol.">
        <title>Microbulbifer okhotskensis sp. nov., isolated from a deep bottom sediment of the Okhotsk Sea.</title>
        <authorList>
            <person name="Romanenko L."/>
            <person name="Kurilenko V."/>
            <person name="Otstavnykh N."/>
            <person name="Velansky P."/>
            <person name="Isaeva M."/>
            <person name="Mikhailov V."/>
        </authorList>
    </citation>
    <scope>NUCLEOTIDE SEQUENCE</scope>
    <source>
        <strain evidence="8">OS29</strain>
    </source>
</reference>
<evidence type="ECO:0000256" key="1">
    <source>
        <dbReference type="ARBA" id="ARBA00004651"/>
    </source>
</evidence>
<feature type="transmembrane region" description="Helical" evidence="7">
    <location>
        <begin position="312"/>
        <end position="331"/>
    </location>
</feature>
<evidence type="ECO:0000256" key="4">
    <source>
        <dbReference type="ARBA" id="ARBA00022692"/>
    </source>
</evidence>
<feature type="transmembrane region" description="Helical" evidence="7">
    <location>
        <begin position="361"/>
        <end position="379"/>
    </location>
</feature>
<protein>
    <submittedName>
        <fullName evidence="8">Amino acid permease</fullName>
    </submittedName>
</protein>
<keyword evidence="2" id="KW-0813">Transport</keyword>
<dbReference type="Gene3D" id="1.20.1740.10">
    <property type="entry name" value="Amino acid/polyamine transporter I"/>
    <property type="match status" value="1"/>
</dbReference>
<keyword evidence="3" id="KW-1003">Cell membrane</keyword>
<feature type="transmembrane region" description="Helical" evidence="7">
    <location>
        <begin position="385"/>
        <end position="409"/>
    </location>
</feature>
<dbReference type="Pfam" id="PF13520">
    <property type="entry name" value="AA_permease_2"/>
    <property type="match status" value="1"/>
</dbReference>
<dbReference type="Proteomes" id="UP001139028">
    <property type="component" value="Unassembled WGS sequence"/>
</dbReference>
<feature type="transmembrane region" description="Helical" evidence="7">
    <location>
        <begin position="136"/>
        <end position="154"/>
    </location>
</feature>
<dbReference type="GO" id="GO:0005886">
    <property type="term" value="C:plasma membrane"/>
    <property type="evidence" value="ECO:0007669"/>
    <property type="project" value="UniProtKB-SubCell"/>
</dbReference>
<evidence type="ECO:0000256" key="5">
    <source>
        <dbReference type="ARBA" id="ARBA00022989"/>
    </source>
</evidence>
<dbReference type="GO" id="GO:0022857">
    <property type="term" value="F:transmembrane transporter activity"/>
    <property type="evidence" value="ECO:0007669"/>
    <property type="project" value="InterPro"/>
</dbReference>
<feature type="transmembrane region" description="Helical" evidence="7">
    <location>
        <begin position="166"/>
        <end position="188"/>
    </location>
</feature>
<feature type="transmembrane region" description="Helical" evidence="7">
    <location>
        <begin position="257"/>
        <end position="281"/>
    </location>
</feature>
<dbReference type="AlphaFoldDB" id="A0A9X2ER63"/>
<keyword evidence="4 7" id="KW-0812">Transmembrane</keyword>
<evidence type="ECO:0000256" key="3">
    <source>
        <dbReference type="ARBA" id="ARBA00022475"/>
    </source>
</evidence>
<feature type="transmembrane region" description="Helical" evidence="7">
    <location>
        <begin position="462"/>
        <end position="483"/>
    </location>
</feature>
<accession>A0A9X2ER63</accession>
<proteinExistence type="predicted"/>
<dbReference type="PIRSF" id="PIRSF006060">
    <property type="entry name" value="AA_transporter"/>
    <property type="match status" value="1"/>
</dbReference>
<dbReference type="EMBL" id="JALBWM010000023">
    <property type="protein sequence ID" value="MCO1334238.1"/>
    <property type="molecule type" value="Genomic_DNA"/>
</dbReference>
<sequence>MGQKGNSPSGMPDIANRKMFSVTALGFLTAATVVTSLRSLPMMAQEELTMFFYIGIAAVLFLIPAGLVAAELGSAFSDRTGGVYTWVGEAFTPKLGFVAIWLQWIECIVWYPTELGFAAAAVAYAVGDNSIAQNTYYIGGFCILAYLVATLIALTGTQLLVRVAQFGFLVGIVFPCFILIVLAVWWVVSGNPVGWETLTNPEVAVRVDGYDHPRWFPHINGLGAVAFLGAILLAFAGVEAQATHVSEMRNARHGYPIVIGIAAVTSILIFTLGALSIAAILPYKEISVETGLFVAFERAFERLLGIEWPVQALSWLIGYGALSGALAWLAGPSRGLLATAQDGMLPPWFQRENRIGVQKNILYAQFIVVALISSIYIVMENVATAFVLISAMAISLYIIMYLLMFAAVIRLRITRPDLPRSFRIPGGLVGVWITAGTGLASVIFALIVSFFPPEQLTIKSPITYVALNVGGIVIAIVLPLLIFRFRKPSWRGQGGHQQQSFSDIDE</sequence>